<dbReference type="PANTHER" id="PTHR43808">
    <property type="entry name" value="ACETYLORNITHINE DEACETYLASE"/>
    <property type="match status" value="1"/>
</dbReference>
<feature type="chain" id="PRO_5003233598" evidence="6">
    <location>
        <begin position="22"/>
        <end position="465"/>
    </location>
</feature>
<evidence type="ECO:0000256" key="3">
    <source>
        <dbReference type="ARBA" id="ARBA00022723"/>
    </source>
</evidence>
<dbReference type="GO" id="GO:0016787">
    <property type="term" value="F:hydrolase activity"/>
    <property type="evidence" value="ECO:0007669"/>
    <property type="project" value="UniProtKB-KW"/>
</dbReference>
<proteinExistence type="inferred from homology"/>
<dbReference type="HOGENOM" id="CLU_021802_11_2_0"/>
<evidence type="ECO:0000313" key="8">
    <source>
        <dbReference type="EMBL" id="ADW70257.1"/>
    </source>
</evidence>
<dbReference type="InterPro" id="IPR036264">
    <property type="entry name" value="Bact_exopeptidase_dim_dom"/>
</dbReference>
<keyword evidence="4" id="KW-0378">Hydrolase</keyword>
<keyword evidence="6" id="KW-0732">Signal</keyword>
<feature type="domain" description="Peptidase M20 dimerisation" evidence="7">
    <location>
        <begin position="217"/>
        <end position="358"/>
    </location>
</feature>
<comment type="cofactor">
    <cofactor evidence="1">
        <name>Zn(2+)</name>
        <dbReference type="ChEBI" id="CHEBI:29105"/>
    </cofactor>
</comment>
<dbReference type="SUPFAM" id="SSF53187">
    <property type="entry name" value="Zn-dependent exopeptidases"/>
    <property type="match status" value="1"/>
</dbReference>
<dbReference type="InterPro" id="IPR002933">
    <property type="entry name" value="Peptidase_M20"/>
</dbReference>
<evidence type="ECO:0000259" key="7">
    <source>
        <dbReference type="Pfam" id="PF07687"/>
    </source>
</evidence>
<dbReference type="EMBL" id="CP002480">
    <property type="protein sequence ID" value="ADW70257.1"/>
    <property type="molecule type" value="Genomic_DNA"/>
</dbReference>
<dbReference type="AlphaFoldDB" id="E8X214"/>
<feature type="signal peptide" evidence="6">
    <location>
        <begin position="1"/>
        <end position="21"/>
    </location>
</feature>
<evidence type="ECO:0000256" key="2">
    <source>
        <dbReference type="ARBA" id="ARBA00006247"/>
    </source>
</evidence>
<dbReference type="Gene3D" id="3.30.70.360">
    <property type="match status" value="1"/>
</dbReference>
<protein>
    <submittedName>
        <fullName evidence="8">Peptidase M20</fullName>
    </submittedName>
</protein>
<evidence type="ECO:0000256" key="5">
    <source>
        <dbReference type="ARBA" id="ARBA00022833"/>
    </source>
</evidence>
<keyword evidence="3" id="KW-0479">Metal-binding</keyword>
<evidence type="ECO:0000313" key="9">
    <source>
        <dbReference type="Proteomes" id="UP000000343"/>
    </source>
</evidence>
<evidence type="ECO:0000256" key="1">
    <source>
        <dbReference type="ARBA" id="ARBA00001947"/>
    </source>
</evidence>
<gene>
    <name evidence="8" type="ordered locus">AciX9_3246</name>
</gene>
<dbReference type="RefSeq" id="WP_013581569.1">
    <property type="nucleotide sequence ID" value="NC_015064.1"/>
</dbReference>
<dbReference type="Proteomes" id="UP000000343">
    <property type="component" value="Chromosome"/>
</dbReference>
<evidence type="ECO:0000256" key="6">
    <source>
        <dbReference type="SAM" id="SignalP"/>
    </source>
</evidence>
<name>E8X214_GRATM</name>
<organism evidence="9">
    <name type="scientific">Granulicella tundricola (strain ATCC BAA-1859 / DSM 23138 / MP5ACTX9)</name>
    <dbReference type="NCBI Taxonomy" id="1198114"/>
    <lineage>
        <taxon>Bacteria</taxon>
        <taxon>Pseudomonadati</taxon>
        <taxon>Acidobacteriota</taxon>
        <taxon>Terriglobia</taxon>
        <taxon>Terriglobales</taxon>
        <taxon>Acidobacteriaceae</taxon>
        <taxon>Granulicella</taxon>
    </lineage>
</organism>
<dbReference type="Pfam" id="PF07687">
    <property type="entry name" value="M20_dimer"/>
    <property type="match status" value="1"/>
</dbReference>
<dbReference type="PaxDb" id="1198114-AciX9_3246"/>
<dbReference type="SUPFAM" id="SSF55031">
    <property type="entry name" value="Bacterial exopeptidase dimerisation domain"/>
    <property type="match status" value="1"/>
</dbReference>
<dbReference type="PIRSF" id="PIRSF036696">
    <property type="entry name" value="ACY-1"/>
    <property type="match status" value="1"/>
</dbReference>
<reference evidence="9" key="1">
    <citation type="submission" date="2011-01" db="EMBL/GenBank/DDBJ databases">
        <title>Complete sequence of chromosome of Acidobacterium sp. MP5ACTX9.</title>
        <authorList>
            <consortium name="US DOE Joint Genome Institute"/>
            <person name="Lucas S."/>
            <person name="Copeland A."/>
            <person name="Lapidus A."/>
            <person name="Cheng J.-F."/>
            <person name="Goodwin L."/>
            <person name="Pitluck S."/>
            <person name="Teshima H."/>
            <person name="Detter J.C."/>
            <person name="Han C."/>
            <person name="Tapia R."/>
            <person name="Land M."/>
            <person name="Hauser L."/>
            <person name="Kyrpides N."/>
            <person name="Ivanova N."/>
            <person name="Ovchinnikova G."/>
            <person name="Pagani I."/>
            <person name="Rawat S.R."/>
            <person name="Mannisto M."/>
            <person name="Haggblom M.M."/>
            <person name="Woyke T."/>
        </authorList>
    </citation>
    <scope>NUCLEOTIDE SEQUENCE [LARGE SCALE GENOMIC DNA]</scope>
    <source>
        <strain evidence="9">MP5ACTX9</strain>
    </source>
</reference>
<dbReference type="Pfam" id="PF01546">
    <property type="entry name" value="Peptidase_M20"/>
    <property type="match status" value="1"/>
</dbReference>
<sequence length="465" mass="50322">MKLQLLLRSLCCASISAAAFAQTPQAGMLSADASAAEMNGFLRDLVRIDTRNPPGDESKVANYIAKVFQQQGIPYELLEPVPGRASLVARLKGDGSKKPVLLLAHEDVVPVDRAHWTVEPFGAETRDGVLYGRGASDDKSPLAAHLETMLQLHRSGKTLTRDVIFLAEASEEQDSAAGMHTIVERYWDKVACEFAINEGGAAEVKDGKVAYLGVATGEKMPRGVRLVAKGKSGHASVPVLDNAVTHLAQAVARLGTWETPVRLNETTTEFFSRLAGISTPADAKLFRSLNDPKTQMTLHKDMPQFYSMLHTSVVPTVLKAGFKSNVIPSEAEAQIDIRALPDENMPAFYAQMAKIIDDPSITIVPPDLTDAMPAAPASSLRTPMFEAFDAAQKDVLPEAITIPVMSTGATDSAFLRAKGVNAYGIRVPRTFAENEGVHGNNERIQLKYVAVYQRFVQAAVEKVAR</sequence>
<dbReference type="Gene3D" id="3.40.630.10">
    <property type="entry name" value="Zn peptidases"/>
    <property type="match status" value="1"/>
</dbReference>
<dbReference type="eggNOG" id="COG0624">
    <property type="taxonomic scope" value="Bacteria"/>
</dbReference>
<dbReference type="InterPro" id="IPR050072">
    <property type="entry name" value="Peptidase_M20A"/>
</dbReference>
<comment type="similarity">
    <text evidence="2">Belongs to the peptidase M20A family.</text>
</comment>
<dbReference type="Gene3D" id="1.10.150.900">
    <property type="match status" value="1"/>
</dbReference>
<evidence type="ECO:0000256" key="4">
    <source>
        <dbReference type="ARBA" id="ARBA00022801"/>
    </source>
</evidence>
<accession>E8X214</accession>
<dbReference type="KEGG" id="acm:AciX9_3246"/>
<dbReference type="GO" id="GO:0046872">
    <property type="term" value="F:metal ion binding"/>
    <property type="evidence" value="ECO:0007669"/>
    <property type="project" value="UniProtKB-KW"/>
</dbReference>
<dbReference type="InterPro" id="IPR011650">
    <property type="entry name" value="Peptidase_M20_dimer"/>
</dbReference>
<dbReference type="InterPro" id="IPR001261">
    <property type="entry name" value="ArgE/DapE_CS"/>
</dbReference>
<keyword evidence="5" id="KW-0862">Zinc</keyword>
<dbReference type="PANTHER" id="PTHR43808:SF8">
    <property type="entry name" value="PEPTIDASE M20 DIMERISATION DOMAIN-CONTAINING PROTEIN"/>
    <property type="match status" value="1"/>
</dbReference>
<dbReference type="OrthoDB" id="9792335at2"/>
<dbReference type="PROSITE" id="PS00758">
    <property type="entry name" value="ARGE_DAPE_CPG2_1"/>
    <property type="match status" value="1"/>
</dbReference>
<keyword evidence="9" id="KW-1185">Reference proteome</keyword>